<dbReference type="EMBL" id="QOPC01000019">
    <property type="protein sequence ID" value="RCL37689.1"/>
    <property type="molecule type" value="Genomic_DNA"/>
</dbReference>
<keyword evidence="6 7" id="KW-0472">Membrane</keyword>
<comment type="similarity">
    <text evidence="2">Belongs to the UPF0324 family.</text>
</comment>
<keyword evidence="3" id="KW-1003">Cell membrane</keyword>
<dbReference type="Pfam" id="PF03601">
    <property type="entry name" value="Cons_hypoth698"/>
    <property type="match status" value="1"/>
</dbReference>
<comment type="subcellular location">
    <subcellularLocation>
        <location evidence="1">Cell membrane</location>
        <topology evidence="1">Multi-pass membrane protein</topology>
    </subcellularLocation>
</comment>
<dbReference type="InterPro" id="IPR018383">
    <property type="entry name" value="UPF0324_pro"/>
</dbReference>
<dbReference type="Proteomes" id="UP000253032">
    <property type="component" value="Unassembled WGS sequence"/>
</dbReference>
<keyword evidence="5 7" id="KW-1133">Transmembrane helix</keyword>
<gene>
    <name evidence="8" type="ORF">DBW98_03580</name>
</gene>
<organism evidence="8 9">
    <name type="scientific">SAR86 cluster bacterium</name>
    <dbReference type="NCBI Taxonomy" id="2030880"/>
    <lineage>
        <taxon>Bacteria</taxon>
        <taxon>Pseudomonadati</taxon>
        <taxon>Pseudomonadota</taxon>
        <taxon>Gammaproteobacteria</taxon>
        <taxon>SAR86 cluster</taxon>
    </lineage>
</organism>
<evidence type="ECO:0000256" key="1">
    <source>
        <dbReference type="ARBA" id="ARBA00004651"/>
    </source>
</evidence>
<feature type="transmembrane region" description="Helical" evidence="7">
    <location>
        <begin position="196"/>
        <end position="213"/>
    </location>
</feature>
<dbReference type="PANTHER" id="PTHR30106">
    <property type="entry name" value="INNER MEMBRANE PROTEIN YEIH-RELATED"/>
    <property type="match status" value="1"/>
</dbReference>
<feature type="transmembrane region" description="Helical" evidence="7">
    <location>
        <begin position="280"/>
        <end position="299"/>
    </location>
</feature>
<dbReference type="AlphaFoldDB" id="A0A368BK56"/>
<evidence type="ECO:0000313" key="8">
    <source>
        <dbReference type="EMBL" id="RCL37689.1"/>
    </source>
</evidence>
<evidence type="ECO:0000256" key="4">
    <source>
        <dbReference type="ARBA" id="ARBA00022692"/>
    </source>
</evidence>
<evidence type="ECO:0000256" key="6">
    <source>
        <dbReference type="ARBA" id="ARBA00023136"/>
    </source>
</evidence>
<reference evidence="8 9" key="1">
    <citation type="journal article" date="2018" name="Microbiome">
        <title>Fine metagenomic profile of the Mediterranean stratified and mixed water columns revealed by assembly and recruitment.</title>
        <authorList>
            <person name="Haro-Moreno J.M."/>
            <person name="Lopez-Perez M."/>
            <person name="De La Torre J.R."/>
            <person name="Picazo A."/>
            <person name="Camacho A."/>
            <person name="Rodriguez-Valera F."/>
        </authorList>
    </citation>
    <scope>NUCLEOTIDE SEQUENCE [LARGE SCALE GENOMIC DNA]</scope>
    <source>
        <strain evidence="8">MED-G84</strain>
    </source>
</reference>
<feature type="transmembrane region" description="Helical" evidence="7">
    <location>
        <begin position="247"/>
        <end position="268"/>
    </location>
</feature>
<name>A0A368BK56_9GAMM</name>
<proteinExistence type="inferred from homology"/>
<evidence type="ECO:0000313" key="9">
    <source>
        <dbReference type="Proteomes" id="UP000253032"/>
    </source>
</evidence>
<dbReference type="GO" id="GO:0005886">
    <property type="term" value="C:plasma membrane"/>
    <property type="evidence" value="ECO:0007669"/>
    <property type="project" value="UniProtKB-SubCell"/>
</dbReference>
<evidence type="ECO:0000256" key="7">
    <source>
        <dbReference type="SAM" id="Phobius"/>
    </source>
</evidence>
<feature type="transmembrane region" description="Helical" evidence="7">
    <location>
        <begin position="72"/>
        <end position="90"/>
    </location>
</feature>
<feature type="transmembrane region" description="Helical" evidence="7">
    <location>
        <begin position="44"/>
        <end position="66"/>
    </location>
</feature>
<feature type="transmembrane region" description="Helical" evidence="7">
    <location>
        <begin position="102"/>
        <end position="124"/>
    </location>
</feature>
<feature type="transmembrane region" description="Helical" evidence="7">
    <location>
        <begin position="130"/>
        <end position="150"/>
    </location>
</feature>
<sequence length="302" mass="33099">MINFIFALIVLMAILAGNAALSIFLGIAFTFFFKPSSIFLSRRLGTIPLQIGIVILGATISLPYAVNVSSVYLPWISLFVILSFFAGLIIGKILKIENRLAFLISSGAAICGGTAMAAIAPIIKAKPQELLIALTIVFLLNAIAIILFPIAGNYLEMSDFEFGAWSALAIHDTSSVIGAASIYSNESAQVAATLKLGRTIWLIPLILLTNWVFNKNLQAAQFPRFIIFFILAILVNTFFNFDEITLSVLQIISQSFLMFGLFCIGSQFDSDQLTSISSKPLILALLLWMAVLPWAYFLVKYF</sequence>
<protein>
    <submittedName>
        <fullName evidence="8">Putative sulfate exporter family transporter</fullName>
    </submittedName>
</protein>
<evidence type="ECO:0000256" key="5">
    <source>
        <dbReference type="ARBA" id="ARBA00022989"/>
    </source>
</evidence>
<comment type="caution">
    <text evidence="8">The sequence shown here is derived from an EMBL/GenBank/DDBJ whole genome shotgun (WGS) entry which is preliminary data.</text>
</comment>
<keyword evidence="4 7" id="KW-0812">Transmembrane</keyword>
<accession>A0A368BK56</accession>
<feature type="transmembrane region" description="Helical" evidence="7">
    <location>
        <begin position="225"/>
        <end position="241"/>
    </location>
</feature>
<feature type="transmembrane region" description="Helical" evidence="7">
    <location>
        <begin position="162"/>
        <end position="184"/>
    </location>
</feature>
<feature type="transmembrane region" description="Helical" evidence="7">
    <location>
        <begin position="6"/>
        <end position="32"/>
    </location>
</feature>
<dbReference type="PANTHER" id="PTHR30106:SF1">
    <property type="entry name" value="UPF0324 MEMBRANE PROTEIN FN0533"/>
    <property type="match status" value="1"/>
</dbReference>
<evidence type="ECO:0000256" key="3">
    <source>
        <dbReference type="ARBA" id="ARBA00022475"/>
    </source>
</evidence>
<evidence type="ECO:0000256" key="2">
    <source>
        <dbReference type="ARBA" id="ARBA00007977"/>
    </source>
</evidence>